<comment type="caution">
    <text evidence="1">The sequence shown here is derived from an EMBL/GenBank/DDBJ whole genome shotgun (WGS) entry which is preliminary data.</text>
</comment>
<name>A0ACC0YQ01_9ROSI</name>
<dbReference type="Proteomes" id="UP001163603">
    <property type="component" value="Chromosome 5"/>
</dbReference>
<reference evidence="2" key="1">
    <citation type="journal article" date="2023" name="G3 (Bethesda)">
        <title>Genome assembly and association tests identify interacting loci associated with vigor, precocity, and sex in interspecific pistachio rootstocks.</title>
        <authorList>
            <person name="Palmer W."/>
            <person name="Jacygrad E."/>
            <person name="Sagayaradj S."/>
            <person name="Cavanaugh K."/>
            <person name="Han R."/>
            <person name="Bertier L."/>
            <person name="Beede B."/>
            <person name="Kafkas S."/>
            <person name="Golino D."/>
            <person name="Preece J."/>
            <person name="Michelmore R."/>
        </authorList>
    </citation>
    <scope>NUCLEOTIDE SEQUENCE [LARGE SCALE GENOMIC DNA]</scope>
</reference>
<organism evidence="1 2">
    <name type="scientific">Pistacia integerrima</name>
    <dbReference type="NCBI Taxonomy" id="434235"/>
    <lineage>
        <taxon>Eukaryota</taxon>
        <taxon>Viridiplantae</taxon>
        <taxon>Streptophyta</taxon>
        <taxon>Embryophyta</taxon>
        <taxon>Tracheophyta</taxon>
        <taxon>Spermatophyta</taxon>
        <taxon>Magnoliopsida</taxon>
        <taxon>eudicotyledons</taxon>
        <taxon>Gunneridae</taxon>
        <taxon>Pentapetalae</taxon>
        <taxon>rosids</taxon>
        <taxon>malvids</taxon>
        <taxon>Sapindales</taxon>
        <taxon>Anacardiaceae</taxon>
        <taxon>Pistacia</taxon>
    </lineage>
</organism>
<gene>
    <name evidence="1" type="ORF">Pint_28582</name>
</gene>
<sequence>MASIYSCSECGSNLNLKTTHLYPADFYFEAGNKGSLSFALIDDTKFSFEKEDKLRPFFETRNYWGIQRNRTKIKCNSCGFHVGFIYDDGPPLTETPGRVFHFGPSQAIPRAPRYRFKTKAVRISAET</sequence>
<evidence type="ECO:0000313" key="2">
    <source>
        <dbReference type="Proteomes" id="UP001163603"/>
    </source>
</evidence>
<keyword evidence="2" id="KW-1185">Reference proteome</keyword>
<evidence type="ECO:0000313" key="1">
    <source>
        <dbReference type="EMBL" id="KAJ0039671.1"/>
    </source>
</evidence>
<protein>
    <submittedName>
        <fullName evidence="1">Uncharacterized protein</fullName>
    </submittedName>
</protein>
<accession>A0ACC0YQ01</accession>
<dbReference type="EMBL" id="CM047740">
    <property type="protein sequence ID" value="KAJ0039671.1"/>
    <property type="molecule type" value="Genomic_DNA"/>
</dbReference>
<proteinExistence type="predicted"/>